<evidence type="ECO:0000313" key="6">
    <source>
        <dbReference type="Proteomes" id="UP001160625"/>
    </source>
</evidence>
<comment type="caution">
    <text evidence="5">The sequence shown here is derived from an EMBL/GenBank/DDBJ whole genome shotgun (WGS) entry which is preliminary data.</text>
</comment>
<protein>
    <submittedName>
        <fullName evidence="5">LacI family DNA-binding transcriptional regulator</fullName>
    </submittedName>
</protein>
<dbReference type="EMBL" id="JARYGZ010000001">
    <property type="protein sequence ID" value="MDH7639345.1"/>
    <property type="molecule type" value="Genomic_DNA"/>
</dbReference>
<organism evidence="5 6">
    <name type="scientific">Sphingomonas oryzagri</name>
    <dbReference type="NCBI Taxonomy" id="3042314"/>
    <lineage>
        <taxon>Bacteria</taxon>
        <taxon>Pseudomonadati</taxon>
        <taxon>Pseudomonadota</taxon>
        <taxon>Alphaproteobacteria</taxon>
        <taxon>Sphingomonadales</taxon>
        <taxon>Sphingomonadaceae</taxon>
        <taxon>Sphingomonas</taxon>
    </lineage>
</organism>
<name>A0ABT6N227_9SPHN</name>
<evidence type="ECO:0000313" key="5">
    <source>
        <dbReference type="EMBL" id="MDH7639345.1"/>
    </source>
</evidence>
<evidence type="ECO:0000256" key="3">
    <source>
        <dbReference type="ARBA" id="ARBA00023163"/>
    </source>
</evidence>
<feature type="domain" description="HTH lacI-type" evidence="4">
    <location>
        <begin position="16"/>
        <end position="63"/>
    </location>
</feature>
<dbReference type="InterPro" id="IPR010982">
    <property type="entry name" value="Lambda_DNA-bd_dom_sf"/>
</dbReference>
<dbReference type="InterPro" id="IPR028082">
    <property type="entry name" value="Peripla_BP_I"/>
</dbReference>
<dbReference type="InterPro" id="IPR046335">
    <property type="entry name" value="LacI/GalR-like_sensor"/>
</dbReference>
<dbReference type="Pfam" id="PF00356">
    <property type="entry name" value="LacI"/>
    <property type="match status" value="1"/>
</dbReference>
<keyword evidence="2 5" id="KW-0238">DNA-binding</keyword>
<gene>
    <name evidence="5" type="ORF">QGN17_11445</name>
</gene>
<dbReference type="Proteomes" id="UP001160625">
    <property type="component" value="Unassembled WGS sequence"/>
</dbReference>
<dbReference type="Gene3D" id="3.40.50.2300">
    <property type="match status" value="2"/>
</dbReference>
<dbReference type="PROSITE" id="PS50932">
    <property type="entry name" value="HTH_LACI_2"/>
    <property type="match status" value="1"/>
</dbReference>
<dbReference type="Gene3D" id="1.10.260.40">
    <property type="entry name" value="lambda repressor-like DNA-binding domains"/>
    <property type="match status" value="1"/>
</dbReference>
<proteinExistence type="predicted"/>
<dbReference type="InterPro" id="IPR000843">
    <property type="entry name" value="HTH_LacI"/>
</dbReference>
<dbReference type="GO" id="GO:0003677">
    <property type="term" value="F:DNA binding"/>
    <property type="evidence" value="ECO:0007669"/>
    <property type="project" value="UniProtKB-KW"/>
</dbReference>
<evidence type="ECO:0000256" key="2">
    <source>
        <dbReference type="ARBA" id="ARBA00023125"/>
    </source>
</evidence>
<reference evidence="5" key="1">
    <citation type="submission" date="2023-04" db="EMBL/GenBank/DDBJ databases">
        <title>Sphingomonas sp. MAHUQ-71 isolated from rice field.</title>
        <authorList>
            <person name="Huq M.A."/>
        </authorList>
    </citation>
    <scope>NUCLEOTIDE SEQUENCE</scope>
    <source>
        <strain evidence="5">MAHUQ-71</strain>
    </source>
</reference>
<dbReference type="RefSeq" id="WP_281044619.1">
    <property type="nucleotide sequence ID" value="NZ_JARYGZ010000001.1"/>
</dbReference>
<keyword evidence="3" id="KW-0804">Transcription</keyword>
<sequence>MSQASARIRNVAELGRIAGVSAGTVSRALADNPLVNEKTRERIKALAEKHGFRPNQMARKLRTQQTGVIGVVVPLGHEKRQHLSDPFFMAMLAHLADALTEKGYDIMLSRVIPDAVDWLDRIVDSGMLDGVLLIGQSNQHAAIERVAARYRPLVAWGSHERGQVHCAIGSDNFAGGRLAGDRLIRGGSTKIAFLGETSAPEFRLRHEGVAAAMADAGFKDGPTLLHTHIASDDMDGEIAKHIERVGGTIDGIAAASDLIAMSALRVLADRSIAVPSQVRVVGYDDLPIAMQTVPRLTTVRQDLKAGAEAMVVALFERMEGKDAPSVQMVPVLMERGSG</sequence>
<dbReference type="SUPFAM" id="SSF47413">
    <property type="entry name" value="lambda repressor-like DNA-binding domains"/>
    <property type="match status" value="1"/>
</dbReference>
<keyword evidence="1" id="KW-0805">Transcription regulation</keyword>
<dbReference type="PANTHER" id="PTHR30146:SF120">
    <property type="entry name" value="ALANINE RACEMASE"/>
    <property type="match status" value="1"/>
</dbReference>
<keyword evidence="6" id="KW-1185">Reference proteome</keyword>
<dbReference type="SMART" id="SM00354">
    <property type="entry name" value="HTH_LACI"/>
    <property type="match status" value="1"/>
</dbReference>
<evidence type="ECO:0000259" key="4">
    <source>
        <dbReference type="PROSITE" id="PS50932"/>
    </source>
</evidence>
<accession>A0ABT6N227</accession>
<dbReference type="Pfam" id="PF13377">
    <property type="entry name" value="Peripla_BP_3"/>
    <property type="match status" value="1"/>
</dbReference>
<dbReference type="CDD" id="cd01392">
    <property type="entry name" value="HTH_LacI"/>
    <property type="match status" value="1"/>
</dbReference>
<dbReference type="PANTHER" id="PTHR30146">
    <property type="entry name" value="LACI-RELATED TRANSCRIPTIONAL REPRESSOR"/>
    <property type="match status" value="1"/>
</dbReference>
<dbReference type="SUPFAM" id="SSF53822">
    <property type="entry name" value="Periplasmic binding protein-like I"/>
    <property type="match status" value="1"/>
</dbReference>
<evidence type="ECO:0000256" key="1">
    <source>
        <dbReference type="ARBA" id="ARBA00023015"/>
    </source>
</evidence>